<feature type="region of interest" description="Disordered" evidence="1">
    <location>
        <begin position="142"/>
        <end position="179"/>
    </location>
</feature>
<name>A0A0D6B6P3_RHOSU</name>
<gene>
    <name evidence="2" type="ORF">NHU_03671</name>
</gene>
<reference evidence="2 3" key="1">
    <citation type="submission" date="2015-02" db="EMBL/GenBank/DDBJ databases">
        <title>Genome sequene of Rhodovulum sulfidophilum DSM 2351.</title>
        <authorList>
            <person name="Nagao N."/>
        </authorList>
    </citation>
    <scope>NUCLEOTIDE SEQUENCE [LARGE SCALE GENOMIC DNA]</scope>
    <source>
        <strain evidence="2 3">DSM 2351</strain>
    </source>
</reference>
<dbReference type="KEGG" id="rsu:NHU_03671"/>
<dbReference type="EMBL" id="AP014800">
    <property type="protein sequence ID" value="BAQ70803.1"/>
    <property type="molecule type" value="Genomic_DNA"/>
</dbReference>
<evidence type="ECO:0000256" key="1">
    <source>
        <dbReference type="SAM" id="MobiDB-lite"/>
    </source>
</evidence>
<organism evidence="2 3">
    <name type="scientific">Rhodovulum sulfidophilum</name>
    <name type="common">Rhodobacter sulfidophilus</name>
    <dbReference type="NCBI Taxonomy" id="35806"/>
    <lineage>
        <taxon>Bacteria</taxon>
        <taxon>Pseudomonadati</taxon>
        <taxon>Pseudomonadota</taxon>
        <taxon>Alphaproteobacteria</taxon>
        <taxon>Rhodobacterales</taxon>
        <taxon>Paracoccaceae</taxon>
        <taxon>Rhodovulum</taxon>
    </lineage>
</organism>
<accession>A0A0D6B6P3</accession>
<dbReference type="AlphaFoldDB" id="A0A0D6B6P3"/>
<protein>
    <submittedName>
        <fullName evidence="2">DNA resolvase</fullName>
    </submittedName>
</protein>
<evidence type="ECO:0000313" key="3">
    <source>
        <dbReference type="Proteomes" id="UP000064912"/>
    </source>
</evidence>
<dbReference type="PATRIC" id="fig|35806.4.peg.3772"/>
<proteinExistence type="predicted"/>
<evidence type="ECO:0000313" key="2">
    <source>
        <dbReference type="EMBL" id="BAQ70803.1"/>
    </source>
</evidence>
<dbReference type="Proteomes" id="UP000064912">
    <property type="component" value="Chromosome"/>
</dbReference>
<sequence length="179" mass="18910">MLRLHPGLAESYRAKVAGLASALSDPELQLQANETFRGLISEVRRVSDAEARDGHHIELARDLSSILSLREGGTQKARGLQSAVPVLMLAGDQEWLRGLATAVTFRNSAAPSGSFSRKSTQGGKLPLEVFARPRLDFPGAEARLHSGGSPAAGATRPCTPCGQGPRPLCPGQNPRHSGT</sequence>